<evidence type="ECO:0000313" key="2">
    <source>
        <dbReference type="EMBL" id="MBA4625262.1"/>
    </source>
</evidence>
<accession>A0A7C9CTH3</accession>
<reference evidence="2" key="2">
    <citation type="submission" date="2020-07" db="EMBL/GenBank/DDBJ databases">
        <authorList>
            <person name="Vera ALvarez R."/>
            <person name="Arias-Moreno D.M."/>
            <person name="Jimenez-Jacinto V."/>
            <person name="Jimenez-Bremont J.F."/>
            <person name="Swaminathan K."/>
            <person name="Moose S.P."/>
            <person name="Guerrero-Gonzalez M.L."/>
            <person name="Marino-Ramirez L."/>
            <person name="Landsman D."/>
            <person name="Rodriguez-Kessler M."/>
            <person name="Delgado-Sanchez P."/>
        </authorList>
    </citation>
    <scope>NUCLEOTIDE SEQUENCE</scope>
    <source>
        <tissue evidence="2">Cladode</tissue>
    </source>
</reference>
<organism evidence="2">
    <name type="scientific">Opuntia streptacantha</name>
    <name type="common">Prickly pear cactus</name>
    <name type="synonym">Opuntia cardona</name>
    <dbReference type="NCBI Taxonomy" id="393608"/>
    <lineage>
        <taxon>Eukaryota</taxon>
        <taxon>Viridiplantae</taxon>
        <taxon>Streptophyta</taxon>
        <taxon>Embryophyta</taxon>
        <taxon>Tracheophyta</taxon>
        <taxon>Spermatophyta</taxon>
        <taxon>Magnoliopsida</taxon>
        <taxon>eudicotyledons</taxon>
        <taxon>Gunneridae</taxon>
        <taxon>Pentapetalae</taxon>
        <taxon>Caryophyllales</taxon>
        <taxon>Cactineae</taxon>
        <taxon>Cactaceae</taxon>
        <taxon>Opuntioideae</taxon>
        <taxon>Opuntia</taxon>
    </lineage>
</organism>
<sequence length="99" mass="11203">MLKIHFLIWSICSEATSTLVGYVQLHSSLSVNHPFSILQPTMTAMANTKKRMKNKEHACLNSLWAIFYLNTNNGLTEEHLCLSTVIVNRAKFTHQNKAA</sequence>
<reference evidence="2" key="1">
    <citation type="journal article" date="2013" name="J. Plant Res.">
        <title>Effect of fungi and light on seed germination of three Opuntia species from semiarid lands of central Mexico.</title>
        <authorList>
            <person name="Delgado-Sanchez P."/>
            <person name="Jimenez-Bremont J.F."/>
            <person name="Guerrero-Gonzalez Mde L."/>
            <person name="Flores J."/>
        </authorList>
    </citation>
    <scope>NUCLEOTIDE SEQUENCE</scope>
    <source>
        <tissue evidence="2">Cladode</tissue>
    </source>
</reference>
<feature type="chain" id="PRO_5027723437" description="Secreted protein" evidence="1">
    <location>
        <begin position="18"/>
        <end position="99"/>
    </location>
</feature>
<dbReference type="AlphaFoldDB" id="A0A7C9CTH3"/>
<feature type="signal peptide" evidence="1">
    <location>
        <begin position="1"/>
        <end position="17"/>
    </location>
</feature>
<evidence type="ECO:0008006" key="3">
    <source>
        <dbReference type="Google" id="ProtNLM"/>
    </source>
</evidence>
<dbReference type="EMBL" id="GISG01051115">
    <property type="protein sequence ID" value="MBA4625262.1"/>
    <property type="molecule type" value="Transcribed_RNA"/>
</dbReference>
<name>A0A7C9CTH3_OPUST</name>
<proteinExistence type="predicted"/>
<keyword evidence="1" id="KW-0732">Signal</keyword>
<protein>
    <recommendedName>
        <fullName evidence="3">Secreted protein</fullName>
    </recommendedName>
</protein>
<evidence type="ECO:0000256" key="1">
    <source>
        <dbReference type="SAM" id="SignalP"/>
    </source>
</evidence>